<reference evidence="7 8" key="1">
    <citation type="submission" date="2016-03" db="EMBL/GenBank/DDBJ databases">
        <title>How can Kluyveromyces marxianus grow so fast - potential evolutionary course in Saccharomyces Complex revealed by comparative genomics.</title>
        <authorList>
            <person name="Mo W."/>
            <person name="Lu W."/>
            <person name="Yang X."/>
            <person name="Qi J."/>
            <person name="Lv H."/>
        </authorList>
    </citation>
    <scope>NUCLEOTIDE SEQUENCE [LARGE SCALE GENOMIC DNA]</scope>
    <source>
        <strain evidence="7 8">FIM1</strain>
    </source>
</reference>
<evidence type="ECO:0000256" key="3">
    <source>
        <dbReference type="ARBA" id="ARBA00022801"/>
    </source>
</evidence>
<evidence type="ECO:0000256" key="4">
    <source>
        <dbReference type="ARBA" id="ARBA00022962"/>
    </source>
</evidence>
<evidence type="ECO:0000256" key="5">
    <source>
        <dbReference type="ARBA" id="ARBA00023239"/>
    </source>
</evidence>
<dbReference type="EMBL" id="CP015056">
    <property type="protein sequence ID" value="QGN15740.1"/>
    <property type="molecule type" value="Genomic_DNA"/>
</dbReference>
<evidence type="ECO:0000313" key="7">
    <source>
        <dbReference type="EMBL" id="QGN15740.1"/>
    </source>
</evidence>
<dbReference type="Proteomes" id="UP000422736">
    <property type="component" value="Chromosome 3"/>
</dbReference>
<keyword evidence="8" id="KW-1185">Reference proteome</keyword>
<dbReference type="PANTHER" id="PTHR31559:SF0">
    <property type="entry name" value="PYRIDOXAL 5'-PHOSPHATE SYNTHASE SUBUNIT SNO1-RELATED"/>
    <property type="match status" value="1"/>
</dbReference>
<dbReference type="EC" id="3.5.1.2" evidence="2"/>
<comment type="catalytic activity">
    <reaction evidence="6">
        <text>L-glutamine + H2O = L-glutamate + NH4(+)</text>
        <dbReference type="Rhea" id="RHEA:15889"/>
        <dbReference type="ChEBI" id="CHEBI:15377"/>
        <dbReference type="ChEBI" id="CHEBI:28938"/>
        <dbReference type="ChEBI" id="CHEBI:29985"/>
        <dbReference type="ChEBI" id="CHEBI:58359"/>
        <dbReference type="EC" id="3.5.1.2"/>
    </reaction>
</comment>
<evidence type="ECO:0000313" key="8">
    <source>
        <dbReference type="Proteomes" id="UP000422736"/>
    </source>
</evidence>
<keyword evidence="3" id="KW-0378">Hydrolase</keyword>
<organism evidence="7 8">
    <name type="scientific">Kluyveromyces marxianus</name>
    <name type="common">Yeast</name>
    <name type="synonym">Candida kefyr</name>
    <dbReference type="NCBI Taxonomy" id="4911"/>
    <lineage>
        <taxon>Eukaryota</taxon>
        <taxon>Fungi</taxon>
        <taxon>Dikarya</taxon>
        <taxon>Ascomycota</taxon>
        <taxon>Saccharomycotina</taxon>
        <taxon>Saccharomycetes</taxon>
        <taxon>Saccharomycetales</taxon>
        <taxon>Saccharomycetaceae</taxon>
        <taxon>Kluyveromyces</taxon>
    </lineage>
</organism>
<proteinExistence type="inferred from homology"/>
<dbReference type="InterPro" id="IPR021196">
    <property type="entry name" value="PdxT/SNO_CS"/>
</dbReference>
<keyword evidence="4 7" id="KW-0315">Glutamine amidotransferase</keyword>
<dbReference type="PANTHER" id="PTHR31559">
    <property type="entry name" value="PYRIDOXAL 5'-PHOSPHATE SYNTHASE SUBUNIT SNO"/>
    <property type="match status" value="1"/>
</dbReference>
<dbReference type="CDD" id="cd01749">
    <property type="entry name" value="GATase1_PB"/>
    <property type="match status" value="1"/>
</dbReference>
<dbReference type="PIRSF" id="PIRSF005639">
    <property type="entry name" value="Glut_amidoT_SNO"/>
    <property type="match status" value="1"/>
</dbReference>
<dbReference type="PROSITE" id="PS01236">
    <property type="entry name" value="PDXT_SNO_1"/>
    <property type="match status" value="1"/>
</dbReference>
<dbReference type="Pfam" id="PF01174">
    <property type="entry name" value="SNO"/>
    <property type="match status" value="1"/>
</dbReference>
<dbReference type="InterPro" id="IPR002161">
    <property type="entry name" value="PdxT/SNO"/>
</dbReference>
<comment type="similarity">
    <text evidence="1">Belongs to the glutaminase PdxT/SNO family.</text>
</comment>
<dbReference type="SUPFAM" id="SSF52317">
    <property type="entry name" value="Class I glutamine amidotransferase-like"/>
    <property type="match status" value="1"/>
</dbReference>
<name>A0ABX6ETT9_KLUMA</name>
<reference evidence="7 8" key="2">
    <citation type="submission" date="2019-11" db="EMBL/GenBank/DDBJ databases">
        <authorList>
            <person name="Lu H."/>
        </authorList>
    </citation>
    <scope>NUCLEOTIDE SEQUENCE [LARGE SCALE GENOMIC DNA]</scope>
    <source>
        <strain evidence="7 8">FIM1</strain>
    </source>
</reference>
<protein>
    <recommendedName>
        <fullName evidence="2">glutaminase</fullName>
        <ecNumber evidence="2">3.5.1.2</ecNumber>
    </recommendedName>
</protein>
<sequence>MKCVGVLALQGAYAEHFKIIQQCVEVYKYDIEITTVKNESELARCDALIIPGGESTSISLISQRTGIFQALVNFVNDPSKSVWGTCAGLIFLAKNVKNTPELVTTLDVLNVKVVRNAFGRQAQSFIKSCDFSSFIPNCTDFSAVFIRAPIIESILNLESENEDNNIRVLYKLDNGSIVAVSQGNRILATSFHPELAEGDIRFHNWFLTEYVL</sequence>
<evidence type="ECO:0000256" key="1">
    <source>
        <dbReference type="ARBA" id="ARBA00008345"/>
    </source>
</evidence>
<evidence type="ECO:0000256" key="6">
    <source>
        <dbReference type="ARBA" id="ARBA00049534"/>
    </source>
</evidence>
<dbReference type="NCBIfam" id="TIGR03800">
    <property type="entry name" value="PLP_synth_Pdx2"/>
    <property type="match status" value="1"/>
</dbReference>
<keyword evidence="5" id="KW-0456">Lyase</keyword>
<dbReference type="InterPro" id="IPR029062">
    <property type="entry name" value="Class_I_gatase-like"/>
</dbReference>
<evidence type="ECO:0000256" key="2">
    <source>
        <dbReference type="ARBA" id="ARBA00012918"/>
    </source>
</evidence>
<dbReference type="PROSITE" id="PS51130">
    <property type="entry name" value="PDXT_SNO_2"/>
    <property type="match status" value="1"/>
</dbReference>
<gene>
    <name evidence="7" type="primary">SNO3</name>
    <name evidence="7" type="ORF">FIM1_2434</name>
</gene>
<dbReference type="PROSITE" id="PS51273">
    <property type="entry name" value="GATASE_TYPE_1"/>
    <property type="match status" value="1"/>
</dbReference>
<accession>A0ABX6ETT9</accession>
<dbReference type="Gene3D" id="3.40.50.880">
    <property type="match status" value="1"/>
</dbReference>